<feature type="region of interest" description="Disordered" evidence="1">
    <location>
        <begin position="277"/>
        <end position="339"/>
    </location>
</feature>
<accession>A0A2J6QA45</accession>
<dbReference type="EMBL" id="KZ613475">
    <property type="protein sequence ID" value="PMD23133.1"/>
    <property type="molecule type" value="Genomic_DNA"/>
</dbReference>
<dbReference type="AlphaFoldDB" id="A0A2J6QA45"/>
<dbReference type="Gene3D" id="1.10.10.60">
    <property type="entry name" value="Homeodomain-like"/>
    <property type="match status" value="2"/>
</dbReference>
<feature type="compositionally biased region" description="Basic and acidic residues" evidence="1">
    <location>
        <begin position="279"/>
        <end position="309"/>
    </location>
</feature>
<evidence type="ECO:0000313" key="3">
    <source>
        <dbReference type="Proteomes" id="UP000235672"/>
    </source>
</evidence>
<sequence>MSHTSWNIQPPCFELWYLADSVSSRWQLEKDDSGKLNGTKFWTLISAKLKESGFDRTSEQCRSYWYGTLRVRQEFKDTLQFRSTSGCNGTPTVATSKNLTAVNEEPSKDRTRSDSAALFSTVAEESKAVSPVKNYKMLQAMAVTGDTPGSMHQAAAENGLEFMPETTGVIDDEGDTTISMSRPSTSNGSISRWTERETQKLTELVSAKRNSMAIDGKGAGVAAFWKSISLDLENNQIHRSWHACMRRFSRVNGGESGTVEPAMDPDATHSSLFYVEPYNDDKGQTTHPKSTIDHSDDGEADYDGSKSELDGDTPYGEDEDGALRRGARKRVSRPAWTDEEHNRLVQLVKARRQLESEDPKLIKLNPSKLFALVSKQ</sequence>
<feature type="compositionally biased region" description="Polar residues" evidence="1">
    <location>
        <begin position="86"/>
        <end position="101"/>
    </location>
</feature>
<reference evidence="2 3" key="1">
    <citation type="submission" date="2016-05" db="EMBL/GenBank/DDBJ databases">
        <title>A degradative enzymes factory behind the ericoid mycorrhizal symbiosis.</title>
        <authorList>
            <consortium name="DOE Joint Genome Institute"/>
            <person name="Martino E."/>
            <person name="Morin E."/>
            <person name="Grelet G."/>
            <person name="Kuo A."/>
            <person name="Kohler A."/>
            <person name="Daghino S."/>
            <person name="Barry K."/>
            <person name="Choi C."/>
            <person name="Cichocki N."/>
            <person name="Clum A."/>
            <person name="Copeland A."/>
            <person name="Hainaut M."/>
            <person name="Haridas S."/>
            <person name="Labutti K."/>
            <person name="Lindquist E."/>
            <person name="Lipzen A."/>
            <person name="Khouja H.-R."/>
            <person name="Murat C."/>
            <person name="Ohm R."/>
            <person name="Olson A."/>
            <person name="Spatafora J."/>
            <person name="Veneault-Fourrey C."/>
            <person name="Henrissat B."/>
            <person name="Grigoriev I."/>
            <person name="Martin F."/>
            <person name="Perotto S."/>
        </authorList>
    </citation>
    <scope>NUCLEOTIDE SEQUENCE [LARGE SCALE GENOMIC DNA]</scope>
    <source>
        <strain evidence="2 3">UAMH 7357</strain>
    </source>
</reference>
<evidence type="ECO:0008006" key="4">
    <source>
        <dbReference type="Google" id="ProtNLM"/>
    </source>
</evidence>
<dbReference type="OrthoDB" id="3553320at2759"/>
<organism evidence="2 3">
    <name type="scientific">Hyaloscypha hepaticicola</name>
    <dbReference type="NCBI Taxonomy" id="2082293"/>
    <lineage>
        <taxon>Eukaryota</taxon>
        <taxon>Fungi</taxon>
        <taxon>Dikarya</taxon>
        <taxon>Ascomycota</taxon>
        <taxon>Pezizomycotina</taxon>
        <taxon>Leotiomycetes</taxon>
        <taxon>Helotiales</taxon>
        <taxon>Hyaloscyphaceae</taxon>
        <taxon>Hyaloscypha</taxon>
    </lineage>
</organism>
<evidence type="ECO:0000313" key="2">
    <source>
        <dbReference type="EMBL" id="PMD23133.1"/>
    </source>
</evidence>
<evidence type="ECO:0000256" key="1">
    <source>
        <dbReference type="SAM" id="MobiDB-lite"/>
    </source>
</evidence>
<feature type="region of interest" description="Disordered" evidence="1">
    <location>
        <begin position="86"/>
        <end position="114"/>
    </location>
</feature>
<protein>
    <recommendedName>
        <fullName evidence="4">Myb-like domain-containing protein</fullName>
    </recommendedName>
</protein>
<gene>
    <name evidence="2" type="ORF">NA56DRAFT_61387</name>
</gene>
<dbReference type="Proteomes" id="UP000235672">
    <property type="component" value="Unassembled WGS sequence"/>
</dbReference>
<name>A0A2J6QA45_9HELO</name>
<keyword evidence="3" id="KW-1185">Reference proteome</keyword>
<proteinExistence type="predicted"/>